<dbReference type="Pfam" id="PF00535">
    <property type="entry name" value="Glycos_transf_2"/>
    <property type="match status" value="1"/>
</dbReference>
<accession>A0A2H0RDE5</accession>
<organism evidence="5 6">
    <name type="scientific">Candidatus Wolfebacteria bacterium CG10_big_fil_rev_8_21_14_0_10_31_9</name>
    <dbReference type="NCBI Taxonomy" id="1975070"/>
    <lineage>
        <taxon>Bacteria</taxon>
        <taxon>Candidatus Wolfeibacteriota</taxon>
    </lineage>
</organism>
<evidence type="ECO:0000313" key="6">
    <source>
        <dbReference type="Proteomes" id="UP000231602"/>
    </source>
</evidence>
<dbReference type="PANTHER" id="PTHR43179:SF12">
    <property type="entry name" value="GALACTOFURANOSYLTRANSFERASE GLFT2"/>
    <property type="match status" value="1"/>
</dbReference>
<dbReference type="GO" id="GO:0016757">
    <property type="term" value="F:glycosyltransferase activity"/>
    <property type="evidence" value="ECO:0007669"/>
    <property type="project" value="UniProtKB-KW"/>
</dbReference>
<gene>
    <name evidence="5" type="ORF">COV23_00030</name>
</gene>
<dbReference type="EMBL" id="PCXV01000002">
    <property type="protein sequence ID" value="PIR44396.1"/>
    <property type="molecule type" value="Genomic_DNA"/>
</dbReference>
<name>A0A2H0RDE5_9BACT</name>
<evidence type="ECO:0000256" key="1">
    <source>
        <dbReference type="ARBA" id="ARBA00006739"/>
    </source>
</evidence>
<evidence type="ECO:0000313" key="5">
    <source>
        <dbReference type="EMBL" id="PIR44396.1"/>
    </source>
</evidence>
<feature type="domain" description="Glycosyltransferase 2-like" evidence="4">
    <location>
        <begin position="4"/>
        <end position="125"/>
    </location>
</feature>
<dbReference type="InterPro" id="IPR029044">
    <property type="entry name" value="Nucleotide-diphossugar_trans"/>
</dbReference>
<reference evidence="5 6" key="1">
    <citation type="submission" date="2017-09" db="EMBL/GenBank/DDBJ databases">
        <title>Depth-based differentiation of microbial function through sediment-hosted aquifers and enrichment of novel symbionts in the deep terrestrial subsurface.</title>
        <authorList>
            <person name="Probst A.J."/>
            <person name="Ladd B."/>
            <person name="Jarett J.K."/>
            <person name="Geller-Mcgrath D.E."/>
            <person name="Sieber C.M."/>
            <person name="Emerson J.B."/>
            <person name="Anantharaman K."/>
            <person name="Thomas B.C."/>
            <person name="Malmstrom R."/>
            <person name="Stieglmeier M."/>
            <person name="Klingl A."/>
            <person name="Woyke T."/>
            <person name="Ryan C.M."/>
            <person name="Banfield J.F."/>
        </authorList>
    </citation>
    <scope>NUCLEOTIDE SEQUENCE [LARGE SCALE GENOMIC DNA]</scope>
    <source>
        <strain evidence="5">CG10_big_fil_rev_8_21_14_0_10_31_9</strain>
    </source>
</reference>
<keyword evidence="2" id="KW-0328">Glycosyltransferase</keyword>
<sequence length="295" mass="34967">MIYILTAIHNRIEDTKEFLDCFKNQTHKDFKIFLVDDGSIDGSSEYISKNYPEITIFKGDGNLWWTGSVNLAIKEVIPQFKSRDFVLIINSDVTFEKDYLENLIKDSERNKRVIVGSLSKDYLNKKDIIDKGLKMDWKHYVYSSSPFLEGKNFSDDVDTLSTRGVLLPVEVIEKIGFLDEKHFPHYGSDYDYLFTAKENGFKLIVSYNSVIYDKLYLTGFRPQEKFLPYKKIWDKFFSIKSPSNFKIKIFMIWKHCPNLQYKIWRLSKFILGLPYIIIKNNFLYTLYKFRIIKLK</sequence>
<dbReference type="SUPFAM" id="SSF53448">
    <property type="entry name" value="Nucleotide-diphospho-sugar transferases"/>
    <property type="match status" value="1"/>
</dbReference>
<protein>
    <recommendedName>
        <fullName evidence="4">Glycosyltransferase 2-like domain-containing protein</fullName>
    </recommendedName>
</protein>
<dbReference type="InterPro" id="IPR001173">
    <property type="entry name" value="Glyco_trans_2-like"/>
</dbReference>
<dbReference type="Proteomes" id="UP000231602">
    <property type="component" value="Unassembled WGS sequence"/>
</dbReference>
<evidence type="ECO:0000259" key="4">
    <source>
        <dbReference type="Pfam" id="PF00535"/>
    </source>
</evidence>
<dbReference type="AlphaFoldDB" id="A0A2H0RDE5"/>
<keyword evidence="3" id="KW-0808">Transferase</keyword>
<evidence type="ECO:0000256" key="3">
    <source>
        <dbReference type="ARBA" id="ARBA00022679"/>
    </source>
</evidence>
<comment type="caution">
    <text evidence="5">The sequence shown here is derived from an EMBL/GenBank/DDBJ whole genome shotgun (WGS) entry which is preliminary data.</text>
</comment>
<evidence type="ECO:0000256" key="2">
    <source>
        <dbReference type="ARBA" id="ARBA00022676"/>
    </source>
</evidence>
<dbReference type="Gene3D" id="3.90.550.10">
    <property type="entry name" value="Spore Coat Polysaccharide Biosynthesis Protein SpsA, Chain A"/>
    <property type="match status" value="1"/>
</dbReference>
<dbReference type="PANTHER" id="PTHR43179">
    <property type="entry name" value="RHAMNOSYLTRANSFERASE WBBL"/>
    <property type="match status" value="1"/>
</dbReference>
<proteinExistence type="inferred from homology"/>
<comment type="similarity">
    <text evidence="1">Belongs to the glycosyltransferase 2 family.</text>
</comment>